<dbReference type="SUPFAM" id="SSF55729">
    <property type="entry name" value="Acyl-CoA N-acyltransferases (Nat)"/>
    <property type="match status" value="1"/>
</dbReference>
<protein>
    <submittedName>
        <fullName evidence="1">N-acetyltransferase</fullName>
    </submittedName>
</protein>
<keyword evidence="1" id="KW-0808">Transferase</keyword>
<dbReference type="InterPro" id="IPR016181">
    <property type="entry name" value="Acyl_CoA_acyltransferase"/>
</dbReference>
<dbReference type="PANTHER" id="PTHR47017:SF1">
    <property type="entry name" value="ACYL-COA"/>
    <property type="match status" value="1"/>
</dbReference>
<proteinExistence type="predicted"/>
<accession>A0A848G181</accession>
<dbReference type="PANTHER" id="PTHR47017">
    <property type="entry name" value="ACYL-COA"/>
    <property type="match status" value="1"/>
</dbReference>
<gene>
    <name evidence="1" type="ORF">HHL15_09305</name>
</gene>
<dbReference type="GO" id="GO:0016740">
    <property type="term" value="F:transferase activity"/>
    <property type="evidence" value="ECO:0007669"/>
    <property type="project" value="UniProtKB-KW"/>
</dbReference>
<keyword evidence="2" id="KW-1185">Reference proteome</keyword>
<evidence type="ECO:0000313" key="1">
    <source>
        <dbReference type="EMBL" id="NML25937.1"/>
    </source>
</evidence>
<dbReference type="InterPro" id="IPR007434">
    <property type="entry name" value="FemAB-like"/>
</dbReference>
<dbReference type="EMBL" id="JABBGA010000006">
    <property type="protein sequence ID" value="NML25937.1"/>
    <property type="molecule type" value="Genomic_DNA"/>
</dbReference>
<dbReference type="Gene3D" id="3.40.630.30">
    <property type="match status" value="1"/>
</dbReference>
<organism evidence="1 2">
    <name type="scientific">Zoogloea dura</name>
    <dbReference type="NCBI Taxonomy" id="2728840"/>
    <lineage>
        <taxon>Bacteria</taxon>
        <taxon>Pseudomonadati</taxon>
        <taxon>Pseudomonadota</taxon>
        <taxon>Betaproteobacteria</taxon>
        <taxon>Rhodocyclales</taxon>
        <taxon>Zoogloeaceae</taxon>
        <taxon>Zoogloea</taxon>
    </lineage>
</organism>
<evidence type="ECO:0000313" key="2">
    <source>
        <dbReference type="Proteomes" id="UP000580043"/>
    </source>
</evidence>
<dbReference type="AlphaFoldDB" id="A0A848G181"/>
<reference evidence="1 2" key="1">
    <citation type="submission" date="2020-04" db="EMBL/GenBank/DDBJ databases">
        <title>Zoogloea sp. G-4-1-14 isolated from soil.</title>
        <authorList>
            <person name="Dahal R.H."/>
        </authorList>
    </citation>
    <scope>NUCLEOTIDE SEQUENCE [LARGE SCALE GENOMIC DNA]</scope>
    <source>
        <strain evidence="1 2">G-4-1-14</strain>
    </source>
</reference>
<dbReference type="RefSeq" id="WP_169145490.1">
    <property type="nucleotide sequence ID" value="NZ_JABBGA010000006.1"/>
</dbReference>
<name>A0A848G181_9RHOO</name>
<dbReference type="Pfam" id="PF04339">
    <property type="entry name" value="FemAB_like"/>
    <property type="match status" value="1"/>
</dbReference>
<comment type="caution">
    <text evidence="1">The sequence shown here is derived from an EMBL/GenBank/DDBJ whole genome shotgun (WGS) entry which is preliminary data.</text>
</comment>
<dbReference type="Proteomes" id="UP000580043">
    <property type="component" value="Unassembled WGS sequence"/>
</dbReference>
<sequence length="377" mass="42617">MPRFALHAALAEIPADQWDALAGAQPTLSHAYLSTLESSGCVSPRSGWTPRHAALWEGDRLLAALPAYLKSHSYGEYVFDWAWAEAYHRHGLEYYPKWLSAIPFTPVPGSRILGRDAAARRTLLGHLLETVQESGVSSLHILFPTDEEATWLADAGLEIRHGVQFHWQNAGYRDFEDFLGRLAQPKRKKIRQERRKVAEAGVVFRILRGAAIGAEEWAYFHACYSRTYAEHRSTPYLTRRFFEDFCALAPDACVLMIAERAGTPVAASFFLCDRDALYGRYWGSTEFIPCLHFEACYYQAIDYAIRQGLQRFEGGAQGEHKLSRGLEPVRTVSAHWIADPRFRDAVARFLAQERGGMEAYLDELSERLPFRSAADPA</sequence>